<dbReference type="GO" id="GO:0008233">
    <property type="term" value="F:peptidase activity"/>
    <property type="evidence" value="ECO:0007669"/>
    <property type="project" value="UniProtKB-KW"/>
</dbReference>
<gene>
    <name evidence="1" type="primary">yyaC</name>
    <name evidence="1" type="ORF">E3U55_09845</name>
</gene>
<organism evidence="1 2">
    <name type="scientific">Filobacillus milosensis</name>
    <dbReference type="NCBI Taxonomy" id="94137"/>
    <lineage>
        <taxon>Bacteria</taxon>
        <taxon>Bacillati</taxon>
        <taxon>Bacillota</taxon>
        <taxon>Bacilli</taxon>
        <taxon>Bacillales</taxon>
        <taxon>Bacillaceae</taxon>
        <taxon>Filobacillus</taxon>
    </lineage>
</organism>
<sequence length="204" mass="22737">MSMTSINLNQPSMNLHTDHPMFSHHLYQYINFHLPQDRPIIVLCIGTDRSTGDSLGPLVGYFLNKKPIRSIQVFGTVDEPVHAKNLKETIDTIYRSNDNPFVIAIDAALSSMPKVKSVDIGLGSLTPGAALKKKELKPIGDIYIKGYINISGFMEFSILQNTRLSVVLKMAQQIAQGLSYTDIKLNKPKTFFKTNPTSSFKANH</sequence>
<dbReference type="GO" id="GO:0006508">
    <property type="term" value="P:proteolysis"/>
    <property type="evidence" value="ECO:0007669"/>
    <property type="project" value="UniProtKB-KW"/>
</dbReference>
<dbReference type="SUPFAM" id="SSF53163">
    <property type="entry name" value="HybD-like"/>
    <property type="match status" value="1"/>
</dbReference>
<reference evidence="1 2" key="1">
    <citation type="submission" date="2019-03" db="EMBL/GenBank/DDBJ databases">
        <authorList>
            <person name="He R.-H."/>
        </authorList>
    </citation>
    <scope>NUCLEOTIDE SEQUENCE [LARGE SCALE GENOMIC DNA]</scope>
    <source>
        <strain evidence="2">SH 714</strain>
    </source>
</reference>
<name>A0A4Y8IK11_9BACI</name>
<dbReference type="OrthoDB" id="9815953at2"/>
<dbReference type="AlphaFoldDB" id="A0A4Y8IK11"/>
<dbReference type="NCBIfam" id="TIGR02841">
    <property type="entry name" value="spore_YyaC"/>
    <property type="match status" value="1"/>
</dbReference>
<evidence type="ECO:0000313" key="1">
    <source>
        <dbReference type="EMBL" id="TFB21113.1"/>
    </source>
</evidence>
<comment type="caution">
    <text evidence="1">The sequence shown here is derived from an EMBL/GenBank/DDBJ whole genome shotgun (WGS) entry which is preliminary data.</text>
</comment>
<keyword evidence="1" id="KW-0645">Protease</keyword>
<protein>
    <submittedName>
        <fullName evidence="1">Spore protease YyaC</fullName>
    </submittedName>
</protein>
<keyword evidence="2" id="KW-1185">Reference proteome</keyword>
<dbReference type="InterPro" id="IPR023430">
    <property type="entry name" value="Pept_HybD-like_dom_sf"/>
</dbReference>
<evidence type="ECO:0000313" key="2">
    <source>
        <dbReference type="Proteomes" id="UP000297975"/>
    </source>
</evidence>
<keyword evidence="1" id="KW-0378">Hydrolase</keyword>
<proteinExistence type="predicted"/>
<dbReference type="InterPro" id="IPR009665">
    <property type="entry name" value="YyaC"/>
</dbReference>
<dbReference type="Pfam" id="PF06866">
    <property type="entry name" value="DUF1256"/>
    <property type="match status" value="1"/>
</dbReference>
<accession>A0A4Y8IK11</accession>
<dbReference type="Proteomes" id="UP000297975">
    <property type="component" value="Unassembled WGS sequence"/>
</dbReference>
<dbReference type="EMBL" id="SOPW01000009">
    <property type="protein sequence ID" value="TFB21113.1"/>
    <property type="molecule type" value="Genomic_DNA"/>
</dbReference>